<dbReference type="InterPro" id="IPR036869">
    <property type="entry name" value="J_dom_sf"/>
</dbReference>
<feature type="transmembrane region" description="Helical" evidence="2">
    <location>
        <begin position="121"/>
        <end position="139"/>
    </location>
</feature>
<evidence type="ECO:0000256" key="1">
    <source>
        <dbReference type="SAM" id="MobiDB-lite"/>
    </source>
</evidence>
<feature type="transmembrane region" description="Helical" evidence="2">
    <location>
        <begin position="227"/>
        <end position="243"/>
    </location>
</feature>
<evidence type="ECO:0000313" key="4">
    <source>
        <dbReference type="EMBL" id="CAD9089270.1"/>
    </source>
</evidence>
<dbReference type="GO" id="GO:0003723">
    <property type="term" value="F:RNA binding"/>
    <property type="evidence" value="ECO:0007669"/>
    <property type="project" value="TreeGrafter"/>
</dbReference>
<dbReference type="InterPro" id="IPR001623">
    <property type="entry name" value="DnaJ_domain"/>
</dbReference>
<keyword evidence="2" id="KW-0472">Membrane</keyword>
<dbReference type="GO" id="GO:0031207">
    <property type="term" value="C:Sec62/Sec63 complex"/>
    <property type="evidence" value="ECO:0007669"/>
    <property type="project" value="TreeGrafter"/>
</dbReference>
<dbReference type="AlphaFoldDB" id="A0A7S1KYX4"/>
<dbReference type="PANTHER" id="PTHR24075:SF0">
    <property type="entry name" value="TRANSLOCATION PROTEIN SEC63 HOMOLOG"/>
    <property type="match status" value="1"/>
</dbReference>
<dbReference type="SUPFAM" id="SSF46565">
    <property type="entry name" value="Chaperone J-domain"/>
    <property type="match status" value="1"/>
</dbReference>
<reference evidence="4" key="1">
    <citation type="submission" date="2021-01" db="EMBL/GenBank/DDBJ databases">
        <authorList>
            <person name="Corre E."/>
            <person name="Pelletier E."/>
            <person name="Niang G."/>
            <person name="Scheremetjew M."/>
            <person name="Finn R."/>
            <person name="Kale V."/>
            <person name="Holt S."/>
            <person name="Cochrane G."/>
            <person name="Meng A."/>
            <person name="Brown T."/>
            <person name="Cohen L."/>
        </authorList>
    </citation>
    <scope>NUCLEOTIDE SEQUENCE</scope>
    <source>
        <strain evidence="4">CCAP 1951/1</strain>
    </source>
</reference>
<dbReference type="Pfam" id="PF00226">
    <property type="entry name" value="DnaJ"/>
    <property type="match status" value="1"/>
</dbReference>
<dbReference type="GO" id="GO:0006614">
    <property type="term" value="P:SRP-dependent cotranslational protein targeting to membrane"/>
    <property type="evidence" value="ECO:0007669"/>
    <property type="project" value="TreeGrafter"/>
</dbReference>
<name>A0A7S1KYX4_NEODS</name>
<dbReference type="GO" id="GO:0008320">
    <property type="term" value="F:protein transmembrane transporter activity"/>
    <property type="evidence" value="ECO:0007669"/>
    <property type="project" value="TreeGrafter"/>
</dbReference>
<dbReference type="SMART" id="SM00271">
    <property type="entry name" value="DnaJ"/>
    <property type="match status" value="1"/>
</dbReference>
<feature type="compositionally biased region" description="Low complexity" evidence="1">
    <location>
        <begin position="475"/>
        <end position="487"/>
    </location>
</feature>
<feature type="domain" description="J" evidence="3">
    <location>
        <begin position="142"/>
        <end position="207"/>
    </location>
</feature>
<feature type="region of interest" description="Disordered" evidence="1">
    <location>
        <begin position="472"/>
        <end position="495"/>
    </location>
</feature>
<dbReference type="PROSITE" id="PS50076">
    <property type="entry name" value="DNAJ_2"/>
    <property type="match status" value="1"/>
</dbReference>
<dbReference type="CDD" id="cd06257">
    <property type="entry name" value="DnaJ"/>
    <property type="match status" value="1"/>
</dbReference>
<evidence type="ECO:0000256" key="2">
    <source>
        <dbReference type="SAM" id="Phobius"/>
    </source>
</evidence>
<keyword evidence="2" id="KW-1133">Transmembrane helix</keyword>
<dbReference type="EMBL" id="HBGF01001267">
    <property type="protein sequence ID" value="CAD9089270.1"/>
    <property type="molecule type" value="Transcribed_RNA"/>
</dbReference>
<dbReference type="GO" id="GO:0006620">
    <property type="term" value="P:post-translational protein targeting to endoplasmic reticulum membrane"/>
    <property type="evidence" value="ECO:0007669"/>
    <property type="project" value="TreeGrafter"/>
</dbReference>
<sequence>MGDSGIAGNDDSFVAFAFAIVSLVMMFLYFPVLIGCVREAWQAISGSKPKRKRFTDDAEEEAKPNWRVLVDDFTELPRVVFRAMRMPNHIVAGGRLLTSHSTLARSVFVSDAASFCFRPRFIFLVLWVFLLSSAMYASITFDPHAILGLPNTASTNEIKRAYRKLSKINHPDHNQTAEARVLYPQIKKAYKALVDPEAFEKEMDQGEMSMGIGLPNWMTNHEHDGKVLFGLLAVLLGVPYYIFKRFRGNAIDTVRERIKTITDTEALLEPLYVQLGIPLDPKFVERRRERKELASILASLGIMPVADPNAVEHFPPLSELKRMCQDPQRHAMALQRVGLPPPLWENLKGFFENYELGEPLRIPEGSFERVDRVTLETTRYIIAKSQEKVANECKELTRTLEMLTQMQGLELRTAQKLVKAHAEFLETLDEAYKESSKLLPRELRLLIETPQRRAELTRDIPREIQSIFDHIQREAQQQQQMAAAGHPPRGPARRR</sequence>
<evidence type="ECO:0000259" key="3">
    <source>
        <dbReference type="PROSITE" id="PS50076"/>
    </source>
</evidence>
<dbReference type="Gene3D" id="1.10.287.110">
    <property type="entry name" value="DnaJ domain"/>
    <property type="match status" value="1"/>
</dbReference>
<keyword evidence="2" id="KW-0812">Transmembrane</keyword>
<proteinExistence type="predicted"/>
<accession>A0A7S1KYX4</accession>
<dbReference type="PRINTS" id="PR00625">
    <property type="entry name" value="JDOMAIN"/>
</dbReference>
<protein>
    <recommendedName>
        <fullName evidence="3">J domain-containing protein</fullName>
    </recommendedName>
</protein>
<gene>
    <name evidence="4" type="ORF">NDES1114_LOCUS893</name>
</gene>
<feature type="transmembrane region" description="Helical" evidence="2">
    <location>
        <begin position="12"/>
        <end position="37"/>
    </location>
</feature>
<dbReference type="PANTHER" id="PTHR24075">
    <property type="entry name" value="SEC63 DOMAIN-CONTAINING"/>
    <property type="match status" value="1"/>
</dbReference>
<organism evidence="4">
    <name type="scientific">Neobodo designis</name>
    <name type="common">Flagellated protozoan</name>
    <name type="synonym">Bodo designis</name>
    <dbReference type="NCBI Taxonomy" id="312471"/>
    <lineage>
        <taxon>Eukaryota</taxon>
        <taxon>Discoba</taxon>
        <taxon>Euglenozoa</taxon>
        <taxon>Kinetoplastea</taxon>
        <taxon>Metakinetoplastina</taxon>
        <taxon>Neobodonida</taxon>
        <taxon>Neobodo</taxon>
    </lineage>
</organism>